<evidence type="ECO:0000256" key="2">
    <source>
        <dbReference type="ARBA" id="ARBA00004972"/>
    </source>
</evidence>
<sequence length="481" mass="54458">MVVFLPILLALSLGLGLAFLLLRYLFAKREPPNLPPGNMGWFPFGETIAFLKPHKSNCTGSFLQEHCSRYGKIFKSHLLGSPTIVSCDHELNMFVLQNEEKLFQASYPKAMLGILGKYNLLMVSGDLHKKLRSFAVSFIGTSKSSPEFLHFVEKLSLSMIGSWRNSKQVSFYNEAKAFALNTMMKQLLSIKPDEPLASKMLKNFETFMRGFVSLPVNIPGTGYANALKARARLTSTVEEIIQEREKRSKVGSGVNVDDQEAGDFLDVILSKPRSLLNREEVVSLVVDLMLGGYETTATLMSLIVYFLAHSPNALQKLKEEHQEIRKSKKDGEPLNWDDYRKMEFTSNVISEAARCGNVVKFVHRKALQDVQYKGFLIPAGWKVFPIISAPNFDATLHENPFEFNPWRWFDETTSKKLAPFGGGPRLCPGAELAKVEIAYFLHHFVLNYRWKIKADDCPLAHPYVLFRRGLQLEMTTVQGYI</sequence>
<dbReference type="OrthoDB" id="3945418at2759"/>
<dbReference type="PANTHER" id="PTHR24286">
    <property type="entry name" value="CYTOCHROME P450 26"/>
    <property type="match status" value="1"/>
</dbReference>
<dbReference type="PRINTS" id="PR00463">
    <property type="entry name" value="EP450I"/>
</dbReference>
<evidence type="ECO:0000256" key="10">
    <source>
        <dbReference type="ARBA" id="ARBA00052777"/>
    </source>
</evidence>
<keyword evidence="7 14" id="KW-0408">Iron</keyword>
<comment type="catalytic activity">
    <reaction evidence="10">
        <text>campesterol + reduced [NADPH--hemoprotein reductase] + O2 = (22S)-22-hydroxycampesterol + oxidized [NADPH--hemoprotein reductase] + H2O + H(+)</text>
        <dbReference type="Rhea" id="RHEA:69835"/>
        <dbReference type="Rhea" id="RHEA-COMP:11964"/>
        <dbReference type="Rhea" id="RHEA-COMP:11965"/>
        <dbReference type="ChEBI" id="CHEBI:15377"/>
        <dbReference type="ChEBI" id="CHEBI:15378"/>
        <dbReference type="ChEBI" id="CHEBI:15379"/>
        <dbReference type="ChEBI" id="CHEBI:28623"/>
        <dbReference type="ChEBI" id="CHEBI:57618"/>
        <dbReference type="ChEBI" id="CHEBI:58210"/>
        <dbReference type="ChEBI" id="CHEBI:72331"/>
    </reaction>
    <physiologicalReaction direction="left-to-right" evidence="10">
        <dbReference type="Rhea" id="RHEA:69836"/>
    </physiologicalReaction>
</comment>
<keyword evidence="4" id="KW-0812">Transmembrane</keyword>
<proteinExistence type="inferred from homology"/>
<name>A0A5N6QXZ8_9ROSI</name>
<dbReference type="InterPro" id="IPR002401">
    <property type="entry name" value="Cyt_P450_E_grp-I"/>
</dbReference>
<dbReference type="GO" id="GO:0016132">
    <property type="term" value="P:brassinosteroid biosynthetic process"/>
    <property type="evidence" value="ECO:0007669"/>
    <property type="project" value="TreeGrafter"/>
</dbReference>
<keyword evidence="6" id="KW-1133">Transmembrane helix</keyword>
<keyword evidence="17" id="KW-1185">Reference proteome</keyword>
<evidence type="ECO:0000256" key="13">
    <source>
        <dbReference type="ARBA" id="ARBA00077474"/>
    </source>
</evidence>
<protein>
    <recommendedName>
        <fullName evidence="12">Cytochrome P450 724B1</fullName>
    </recommendedName>
    <alternativeName>
        <fullName evidence="13">(22S)-22-hydroxycampesterol synthase</fullName>
    </alternativeName>
</protein>
<accession>A0A5N6QXZ8</accession>
<comment type="cofactor">
    <cofactor evidence="14">
        <name>heme</name>
        <dbReference type="ChEBI" id="CHEBI:30413"/>
    </cofactor>
</comment>
<feature type="binding site" description="axial binding residue" evidence="14">
    <location>
        <position position="427"/>
    </location>
    <ligand>
        <name>heme</name>
        <dbReference type="ChEBI" id="CHEBI:30413"/>
    </ligand>
    <ligandPart>
        <name>Fe</name>
        <dbReference type="ChEBI" id="CHEBI:18248"/>
    </ligandPart>
</feature>
<dbReference type="FunFam" id="1.10.630.10:FF:000057">
    <property type="entry name" value="Cytochrome P450 724B1"/>
    <property type="match status" value="1"/>
</dbReference>
<evidence type="ECO:0000256" key="6">
    <source>
        <dbReference type="ARBA" id="ARBA00022989"/>
    </source>
</evidence>
<evidence type="ECO:0000256" key="15">
    <source>
        <dbReference type="RuleBase" id="RU000461"/>
    </source>
</evidence>
<dbReference type="GO" id="GO:0020037">
    <property type="term" value="F:heme binding"/>
    <property type="evidence" value="ECO:0007669"/>
    <property type="project" value="InterPro"/>
</dbReference>
<evidence type="ECO:0000256" key="14">
    <source>
        <dbReference type="PIRSR" id="PIRSR602401-1"/>
    </source>
</evidence>
<comment type="subcellular location">
    <subcellularLocation>
        <location evidence="1">Membrane</location>
        <topology evidence="1">Single-pass membrane protein</topology>
    </subcellularLocation>
</comment>
<dbReference type="GO" id="GO:0010268">
    <property type="term" value="P:brassinosteroid homeostasis"/>
    <property type="evidence" value="ECO:0007669"/>
    <property type="project" value="TreeGrafter"/>
</dbReference>
<evidence type="ECO:0000313" key="16">
    <source>
        <dbReference type="EMBL" id="KAE8021435.1"/>
    </source>
</evidence>
<dbReference type="Proteomes" id="UP000327013">
    <property type="component" value="Chromosome 3"/>
</dbReference>
<comment type="pathway">
    <text evidence="11">Steroid biosynthesis.</text>
</comment>
<evidence type="ECO:0000256" key="12">
    <source>
        <dbReference type="ARBA" id="ARBA00067336"/>
    </source>
</evidence>
<dbReference type="Gene3D" id="1.10.630.10">
    <property type="entry name" value="Cytochrome P450"/>
    <property type="match status" value="1"/>
</dbReference>
<dbReference type="CDD" id="cd11043">
    <property type="entry name" value="CYP90-like"/>
    <property type="match status" value="1"/>
</dbReference>
<dbReference type="GO" id="GO:0016705">
    <property type="term" value="F:oxidoreductase activity, acting on paired donors, with incorporation or reduction of molecular oxygen"/>
    <property type="evidence" value="ECO:0007669"/>
    <property type="project" value="InterPro"/>
</dbReference>
<comment type="similarity">
    <text evidence="3 15">Belongs to the cytochrome P450 family.</text>
</comment>
<keyword evidence="14 15" id="KW-0349">Heme</keyword>
<keyword evidence="15" id="KW-0560">Oxidoreductase</keyword>
<evidence type="ECO:0000256" key="5">
    <source>
        <dbReference type="ARBA" id="ARBA00022723"/>
    </source>
</evidence>
<evidence type="ECO:0000256" key="11">
    <source>
        <dbReference type="ARBA" id="ARBA00060577"/>
    </source>
</evidence>
<organism evidence="16 17">
    <name type="scientific">Carpinus fangiana</name>
    <dbReference type="NCBI Taxonomy" id="176857"/>
    <lineage>
        <taxon>Eukaryota</taxon>
        <taxon>Viridiplantae</taxon>
        <taxon>Streptophyta</taxon>
        <taxon>Embryophyta</taxon>
        <taxon>Tracheophyta</taxon>
        <taxon>Spermatophyta</taxon>
        <taxon>Magnoliopsida</taxon>
        <taxon>eudicotyledons</taxon>
        <taxon>Gunneridae</taxon>
        <taxon>Pentapetalae</taxon>
        <taxon>rosids</taxon>
        <taxon>fabids</taxon>
        <taxon>Fagales</taxon>
        <taxon>Betulaceae</taxon>
        <taxon>Carpinus</taxon>
    </lineage>
</organism>
<dbReference type="Pfam" id="PF00067">
    <property type="entry name" value="p450"/>
    <property type="match status" value="1"/>
</dbReference>
<evidence type="ECO:0000256" key="1">
    <source>
        <dbReference type="ARBA" id="ARBA00004167"/>
    </source>
</evidence>
<evidence type="ECO:0000256" key="9">
    <source>
        <dbReference type="ARBA" id="ARBA00037910"/>
    </source>
</evidence>
<dbReference type="PANTHER" id="PTHR24286:SF159">
    <property type="entry name" value="CYTOCHROME P450, FAMILY 724, SUBFAMILY A, POLYPEPTIDE 1"/>
    <property type="match status" value="1"/>
</dbReference>
<dbReference type="GO" id="GO:0016125">
    <property type="term" value="P:sterol metabolic process"/>
    <property type="evidence" value="ECO:0007669"/>
    <property type="project" value="TreeGrafter"/>
</dbReference>
<dbReference type="SUPFAM" id="SSF48264">
    <property type="entry name" value="Cytochrome P450"/>
    <property type="match status" value="1"/>
</dbReference>
<gene>
    <name evidence="16" type="ORF">FH972_007325</name>
</gene>
<evidence type="ECO:0000256" key="7">
    <source>
        <dbReference type="ARBA" id="ARBA00023004"/>
    </source>
</evidence>
<dbReference type="InterPro" id="IPR036396">
    <property type="entry name" value="Cyt_P450_sf"/>
</dbReference>
<dbReference type="PRINTS" id="PR00385">
    <property type="entry name" value="P450"/>
</dbReference>
<keyword evidence="5 14" id="KW-0479">Metal-binding</keyword>
<comment type="pathway">
    <text evidence="2">Hormone biosynthesis.</text>
</comment>
<keyword evidence="8" id="KW-0472">Membrane</keyword>
<evidence type="ECO:0000256" key="3">
    <source>
        <dbReference type="ARBA" id="ARBA00010617"/>
    </source>
</evidence>
<evidence type="ECO:0000256" key="4">
    <source>
        <dbReference type="ARBA" id="ARBA00022692"/>
    </source>
</evidence>
<comment type="pathway">
    <text evidence="9">Plant hormone biosynthesis; brassinosteroid biosynthesis.</text>
</comment>
<dbReference type="PROSITE" id="PS00086">
    <property type="entry name" value="CYTOCHROME_P450"/>
    <property type="match status" value="1"/>
</dbReference>
<reference evidence="16 17" key="1">
    <citation type="submission" date="2019-06" db="EMBL/GenBank/DDBJ databases">
        <title>A chromosomal-level reference genome of Carpinus fangiana (Coryloideae, Betulaceae).</title>
        <authorList>
            <person name="Yang X."/>
            <person name="Wang Z."/>
            <person name="Zhang L."/>
            <person name="Hao G."/>
            <person name="Liu J."/>
            <person name="Yang Y."/>
        </authorList>
    </citation>
    <scope>NUCLEOTIDE SEQUENCE [LARGE SCALE GENOMIC DNA]</scope>
    <source>
        <strain evidence="16">Cfa_2016G</strain>
        <tissue evidence="16">Leaf</tissue>
    </source>
</reference>
<keyword evidence="15" id="KW-0503">Monooxygenase</keyword>
<dbReference type="InterPro" id="IPR001128">
    <property type="entry name" value="Cyt_P450"/>
</dbReference>
<dbReference type="InterPro" id="IPR017972">
    <property type="entry name" value="Cyt_P450_CS"/>
</dbReference>
<dbReference type="EMBL" id="CM017323">
    <property type="protein sequence ID" value="KAE8021435.1"/>
    <property type="molecule type" value="Genomic_DNA"/>
</dbReference>
<dbReference type="AlphaFoldDB" id="A0A5N6QXZ8"/>
<evidence type="ECO:0000256" key="8">
    <source>
        <dbReference type="ARBA" id="ARBA00023136"/>
    </source>
</evidence>
<dbReference type="GO" id="GO:0005506">
    <property type="term" value="F:iron ion binding"/>
    <property type="evidence" value="ECO:0007669"/>
    <property type="project" value="InterPro"/>
</dbReference>
<evidence type="ECO:0000313" key="17">
    <source>
        <dbReference type="Proteomes" id="UP000327013"/>
    </source>
</evidence>
<dbReference type="GO" id="GO:0016020">
    <property type="term" value="C:membrane"/>
    <property type="evidence" value="ECO:0007669"/>
    <property type="project" value="UniProtKB-SubCell"/>
</dbReference>
<dbReference type="GO" id="GO:0004497">
    <property type="term" value="F:monooxygenase activity"/>
    <property type="evidence" value="ECO:0007669"/>
    <property type="project" value="UniProtKB-KW"/>
</dbReference>